<comment type="caution">
    <text evidence="5">The sequence shown here is derived from an EMBL/GenBank/DDBJ whole genome shotgun (WGS) entry which is preliminary data.</text>
</comment>
<keyword evidence="3" id="KW-0804">Transcription</keyword>
<dbReference type="InterPro" id="IPR000524">
    <property type="entry name" value="Tscrpt_reg_HTH_GntR"/>
</dbReference>
<dbReference type="InterPro" id="IPR011663">
    <property type="entry name" value="UTRA"/>
</dbReference>
<dbReference type="SUPFAM" id="SSF64288">
    <property type="entry name" value="Chorismate lyase-like"/>
    <property type="match status" value="1"/>
</dbReference>
<dbReference type="RefSeq" id="WP_223019983.1">
    <property type="nucleotide sequence ID" value="NZ_CP078143.1"/>
</dbReference>
<dbReference type="InterPro" id="IPR050679">
    <property type="entry name" value="Bact_HTH_transcr_reg"/>
</dbReference>
<dbReference type="PROSITE" id="PS50949">
    <property type="entry name" value="HTH_GNTR"/>
    <property type="match status" value="1"/>
</dbReference>
<evidence type="ECO:0000313" key="5">
    <source>
        <dbReference type="EMBL" id="MFC5584203.1"/>
    </source>
</evidence>
<keyword evidence="1" id="KW-0805">Transcription regulation</keyword>
<dbReference type="Proteomes" id="UP001596107">
    <property type="component" value="Unassembled WGS sequence"/>
</dbReference>
<keyword evidence="2" id="KW-0238">DNA-binding</keyword>
<accession>A0ABW0T5X3</accession>
<dbReference type="InterPro" id="IPR028978">
    <property type="entry name" value="Chorismate_lyase_/UTRA_dom_sf"/>
</dbReference>
<dbReference type="SMART" id="SM00866">
    <property type="entry name" value="UTRA"/>
    <property type="match status" value="1"/>
</dbReference>
<dbReference type="PRINTS" id="PR00035">
    <property type="entry name" value="HTHGNTR"/>
</dbReference>
<evidence type="ECO:0000259" key="4">
    <source>
        <dbReference type="PROSITE" id="PS50949"/>
    </source>
</evidence>
<dbReference type="InterPro" id="IPR036390">
    <property type="entry name" value="WH_DNA-bd_sf"/>
</dbReference>
<evidence type="ECO:0000256" key="3">
    <source>
        <dbReference type="ARBA" id="ARBA00023163"/>
    </source>
</evidence>
<dbReference type="SUPFAM" id="SSF46785">
    <property type="entry name" value="Winged helix' DNA-binding domain"/>
    <property type="match status" value="1"/>
</dbReference>
<organism evidence="5 6">
    <name type="scientific">Nitratireductor kimnyeongensis</name>
    <dbReference type="NCBI Taxonomy" id="430679"/>
    <lineage>
        <taxon>Bacteria</taxon>
        <taxon>Pseudomonadati</taxon>
        <taxon>Pseudomonadota</taxon>
        <taxon>Alphaproteobacteria</taxon>
        <taxon>Hyphomicrobiales</taxon>
        <taxon>Phyllobacteriaceae</taxon>
        <taxon>Nitratireductor</taxon>
    </lineage>
</organism>
<sequence>MADLLAGDLIKAENPALAALAAKAYAPRSVRPIWLQIYDRLADAIRQDVVPPGSRLPGEVYLADLFGVNRITMRRALALHQNEGLLQARKGVGIFVRPRPRRFLIRNDMQFAESLLVDGGSISSKNLWLGRGKASPEAAQLFGIAPDEQVILLHRLRQLDGAPIYVSRKEFPILRFPDFENRYHESGSVRAVFRSAGIESYRRSETRVMGGFASKEEAEILEISPQTPVQYVTSINRDVSGQVIEFNRGCWPMASVELVFAAAD</sequence>
<gene>
    <name evidence="5" type="ORF">ACFPOD_03695</name>
</gene>
<name>A0ABW0T5X3_9HYPH</name>
<dbReference type="Gene3D" id="3.40.1410.10">
    <property type="entry name" value="Chorismate lyase-like"/>
    <property type="match status" value="1"/>
</dbReference>
<dbReference type="PANTHER" id="PTHR44846:SF17">
    <property type="entry name" value="GNTR-FAMILY TRANSCRIPTIONAL REGULATOR"/>
    <property type="match status" value="1"/>
</dbReference>
<evidence type="ECO:0000313" key="6">
    <source>
        <dbReference type="Proteomes" id="UP001596107"/>
    </source>
</evidence>
<evidence type="ECO:0000256" key="2">
    <source>
        <dbReference type="ARBA" id="ARBA00023125"/>
    </source>
</evidence>
<proteinExistence type="predicted"/>
<dbReference type="PANTHER" id="PTHR44846">
    <property type="entry name" value="MANNOSYL-D-GLYCERATE TRANSPORT/METABOLISM SYSTEM REPRESSOR MNGR-RELATED"/>
    <property type="match status" value="1"/>
</dbReference>
<dbReference type="EMBL" id="JBHSNB010000001">
    <property type="protein sequence ID" value="MFC5584203.1"/>
    <property type="molecule type" value="Genomic_DNA"/>
</dbReference>
<feature type="domain" description="HTH gntR-type" evidence="4">
    <location>
        <begin position="31"/>
        <end position="99"/>
    </location>
</feature>
<dbReference type="CDD" id="cd07377">
    <property type="entry name" value="WHTH_GntR"/>
    <property type="match status" value="1"/>
</dbReference>
<protein>
    <submittedName>
        <fullName evidence="5">GntR family transcriptional regulator</fullName>
    </submittedName>
</protein>
<keyword evidence="6" id="KW-1185">Reference proteome</keyword>
<evidence type="ECO:0000256" key="1">
    <source>
        <dbReference type="ARBA" id="ARBA00023015"/>
    </source>
</evidence>
<dbReference type="Gene3D" id="1.10.10.10">
    <property type="entry name" value="Winged helix-like DNA-binding domain superfamily/Winged helix DNA-binding domain"/>
    <property type="match status" value="1"/>
</dbReference>
<dbReference type="Pfam" id="PF07702">
    <property type="entry name" value="UTRA"/>
    <property type="match status" value="1"/>
</dbReference>
<dbReference type="InterPro" id="IPR036388">
    <property type="entry name" value="WH-like_DNA-bd_sf"/>
</dbReference>
<dbReference type="Pfam" id="PF00392">
    <property type="entry name" value="GntR"/>
    <property type="match status" value="1"/>
</dbReference>
<reference evidence="6" key="1">
    <citation type="journal article" date="2019" name="Int. J. Syst. Evol. Microbiol.">
        <title>The Global Catalogue of Microorganisms (GCM) 10K type strain sequencing project: providing services to taxonomists for standard genome sequencing and annotation.</title>
        <authorList>
            <consortium name="The Broad Institute Genomics Platform"/>
            <consortium name="The Broad Institute Genome Sequencing Center for Infectious Disease"/>
            <person name="Wu L."/>
            <person name="Ma J."/>
        </authorList>
    </citation>
    <scope>NUCLEOTIDE SEQUENCE [LARGE SCALE GENOMIC DNA]</scope>
    <source>
        <strain evidence="6">JCM 3366</strain>
    </source>
</reference>
<dbReference type="SMART" id="SM00345">
    <property type="entry name" value="HTH_GNTR"/>
    <property type="match status" value="1"/>
</dbReference>